<accession>A0A0A7PLC2</accession>
<dbReference type="EMBL" id="CP009122">
    <property type="protein sequence ID" value="AJA08697.1"/>
    <property type="molecule type" value="Genomic_DNA"/>
</dbReference>
<protein>
    <submittedName>
        <fullName evidence="2">Putative membrane protein</fullName>
    </submittedName>
</protein>
<proteinExistence type="predicted"/>
<evidence type="ECO:0000313" key="3">
    <source>
        <dbReference type="Proteomes" id="UP000030907"/>
    </source>
</evidence>
<dbReference type="Proteomes" id="UP000030907">
    <property type="component" value="Chromosome"/>
</dbReference>
<keyword evidence="1" id="KW-1133">Transmembrane helix</keyword>
<keyword evidence="1" id="KW-0472">Membrane</keyword>
<sequence length="69" mass="7344">MSAKRVTSSLLALLAIAFWLSVGFYFGTGAIVIGSEAAGLDSRWAPLGGLSITLAGIFLSIWALRRWSK</sequence>
<evidence type="ECO:0000313" key="2">
    <source>
        <dbReference type="EMBL" id="AJA08697.1"/>
    </source>
</evidence>
<dbReference type="HOGENOM" id="CLU_2773752_0_0_5"/>
<evidence type="ECO:0000256" key="1">
    <source>
        <dbReference type="SAM" id="Phobius"/>
    </source>
</evidence>
<dbReference type="KEGG" id="sphk:SKP52_08925"/>
<gene>
    <name evidence="2" type="ORF">SKP52_08925</name>
</gene>
<dbReference type="STRING" id="1515612.SKP52_08925"/>
<name>A0A0A7PLC2_9SPHN</name>
<keyword evidence="3" id="KW-1185">Reference proteome</keyword>
<dbReference type="RefSeq" id="WP_148309064.1">
    <property type="nucleotide sequence ID" value="NZ_CP009122.1"/>
</dbReference>
<reference evidence="2 3" key="1">
    <citation type="journal article" date="2015" name="Int. J. Syst. Evol. Microbiol.">
        <title>Description of Sphingopyxis fribergensis sp. nov. - a soil bacterium with the ability to degrade styrene and phenylacetic acid.</title>
        <authorList>
            <person name="Oelschlagel M."/>
            <person name="Ruckert C."/>
            <person name="Kalinowski J."/>
            <person name="Schmidt G."/>
            <person name="Schlomann M."/>
            <person name="Tischler D."/>
        </authorList>
    </citation>
    <scope>NUCLEOTIDE SEQUENCE [LARGE SCALE GENOMIC DNA]</scope>
    <source>
        <strain evidence="2 3">Kp5.2</strain>
    </source>
</reference>
<dbReference type="AlphaFoldDB" id="A0A0A7PLC2"/>
<feature type="transmembrane region" description="Helical" evidence="1">
    <location>
        <begin position="44"/>
        <end position="64"/>
    </location>
</feature>
<keyword evidence="1" id="KW-0812">Transmembrane</keyword>
<organism evidence="2 3">
    <name type="scientific">Sphingopyxis fribergensis</name>
    <dbReference type="NCBI Taxonomy" id="1515612"/>
    <lineage>
        <taxon>Bacteria</taxon>
        <taxon>Pseudomonadati</taxon>
        <taxon>Pseudomonadota</taxon>
        <taxon>Alphaproteobacteria</taxon>
        <taxon>Sphingomonadales</taxon>
        <taxon>Sphingomonadaceae</taxon>
        <taxon>Sphingopyxis</taxon>
    </lineage>
</organism>